<dbReference type="KEGG" id="scor:J3U87_13330"/>
<keyword evidence="10" id="KW-1185">Reference proteome</keyword>
<gene>
    <name evidence="9" type="ORF">J3U87_13330</name>
</gene>
<evidence type="ECO:0000313" key="10">
    <source>
        <dbReference type="Proteomes" id="UP000663929"/>
    </source>
</evidence>
<feature type="domain" description="Phosphatidic acid phosphatase type 2/haloperoxidase" evidence="8">
    <location>
        <begin position="69"/>
        <end position="176"/>
    </location>
</feature>
<evidence type="ECO:0000256" key="1">
    <source>
        <dbReference type="ARBA" id="ARBA00004651"/>
    </source>
</evidence>
<evidence type="ECO:0000256" key="4">
    <source>
        <dbReference type="ARBA" id="ARBA00022801"/>
    </source>
</evidence>
<organism evidence="9 10">
    <name type="scientific">Sulfidibacter corallicola</name>
    <dbReference type="NCBI Taxonomy" id="2818388"/>
    <lineage>
        <taxon>Bacteria</taxon>
        <taxon>Pseudomonadati</taxon>
        <taxon>Acidobacteriota</taxon>
        <taxon>Holophagae</taxon>
        <taxon>Acanthopleuribacterales</taxon>
        <taxon>Acanthopleuribacteraceae</taxon>
        <taxon>Sulfidibacter</taxon>
    </lineage>
</organism>
<evidence type="ECO:0000256" key="6">
    <source>
        <dbReference type="ARBA" id="ARBA00023136"/>
    </source>
</evidence>
<feature type="transmembrane region" description="Helical" evidence="7">
    <location>
        <begin position="58"/>
        <end position="82"/>
    </location>
</feature>
<feature type="transmembrane region" description="Helical" evidence="7">
    <location>
        <begin position="121"/>
        <end position="140"/>
    </location>
</feature>
<evidence type="ECO:0000256" key="3">
    <source>
        <dbReference type="ARBA" id="ARBA00022692"/>
    </source>
</evidence>
<dbReference type="EMBL" id="CP071793">
    <property type="protein sequence ID" value="QTD53431.1"/>
    <property type="molecule type" value="Genomic_DNA"/>
</dbReference>
<comment type="subcellular location">
    <subcellularLocation>
        <location evidence="1">Cell membrane</location>
        <topology evidence="1">Multi-pass membrane protein</topology>
    </subcellularLocation>
</comment>
<evidence type="ECO:0000256" key="5">
    <source>
        <dbReference type="ARBA" id="ARBA00022989"/>
    </source>
</evidence>
<dbReference type="GO" id="GO:0005886">
    <property type="term" value="C:plasma membrane"/>
    <property type="evidence" value="ECO:0007669"/>
    <property type="project" value="UniProtKB-SubCell"/>
</dbReference>
<dbReference type="SUPFAM" id="SSF48317">
    <property type="entry name" value="Acid phosphatase/Vanadium-dependent haloperoxidase"/>
    <property type="match status" value="1"/>
</dbReference>
<keyword evidence="2" id="KW-1003">Cell membrane</keyword>
<evidence type="ECO:0000256" key="2">
    <source>
        <dbReference type="ARBA" id="ARBA00022475"/>
    </source>
</evidence>
<keyword evidence="4" id="KW-0378">Hydrolase</keyword>
<feature type="transmembrane region" description="Helical" evidence="7">
    <location>
        <begin position="160"/>
        <end position="178"/>
    </location>
</feature>
<dbReference type="InterPro" id="IPR036938">
    <property type="entry name" value="PAP2/HPO_sf"/>
</dbReference>
<keyword evidence="3 7" id="KW-0812">Transmembrane</keyword>
<dbReference type="RefSeq" id="WP_237383533.1">
    <property type="nucleotide sequence ID" value="NZ_CP071793.1"/>
</dbReference>
<keyword evidence="5 7" id="KW-1133">Transmembrane helix</keyword>
<dbReference type="SMART" id="SM00014">
    <property type="entry name" value="acidPPc"/>
    <property type="match status" value="1"/>
</dbReference>
<dbReference type="Proteomes" id="UP000663929">
    <property type="component" value="Chromosome"/>
</dbReference>
<reference evidence="9" key="1">
    <citation type="submission" date="2021-03" db="EMBL/GenBank/DDBJ databases">
        <title>Acanthopleuribacteraceae sp. M133.</title>
        <authorList>
            <person name="Wang G."/>
        </authorList>
    </citation>
    <scope>NUCLEOTIDE SEQUENCE</scope>
    <source>
        <strain evidence="9">M133</strain>
    </source>
</reference>
<dbReference type="Pfam" id="PF01569">
    <property type="entry name" value="PAP2"/>
    <property type="match status" value="1"/>
</dbReference>
<accession>A0A8A4TW79</accession>
<keyword evidence="6 7" id="KW-0472">Membrane</keyword>
<evidence type="ECO:0000313" key="9">
    <source>
        <dbReference type="EMBL" id="QTD53431.1"/>
    </source>
</evidence>
<dbReference type="GO" id="GO:0016787">
    <property type="term" value="F:hydrolase activity"/>
    <property type="evidence" value="ECO:0007669"/>
    <property type="project" value="UniProtKB-KW"/>
</dbReference>
<dbReference type="InterPro" id="IPR000326">
    <property type="entry name" value="PAP2/HPO"/>
</dbReference>
<protein>
    <submittedName>
        <fullName evidence="9">Phosphatase PAP2 family protein</fullName>
    </submittedName>
</protein>
<dbReference type="PANTHER" id="PTHR14969">
    <property type="entry name" value="SPHINGOSINE-1-PHOSPHATE PHOSPHOHYDROLASE"/>
    <property type="match status" value="1"/>
</dbReference>
<name>A0A8A4TW79_SULCO</name>
<proteinExistence type="predicted"/>
<evidence type="ECO:0000259" key="8">
    <source>
        <dbReference type="SMART" id="SM00014"/>
    </source>
</evidence>
<dbReference type="Gene3D" id="1.20.144.10">
    <property type="entry name" value="Phosphatidic acid phosphatase type 2/haloperoxidase"/>
    <property type="match status" value="1"/>
</dbReference>
<sequence>MPASRLKLTLLRMDRIEGPWCLKINRAGHYLPVRALFATVSRLGDGIFWYGLMVLLPVLYGFEGLMVSLKMGLVGFVGLYFYKYVKSRTSRPRPFKACDEIADWVPPLDAFSFPSGHTLHAVAFTVLVVSFQPAFGWVLIPFTTLVAMSRVVLGLHYPSDVLMGASAGVLFSSLCLWMW</sequence>
<dbReference type="PANTHER" id="PTHR14969:SF62">
    <property type="entry name" value="DECAPRENYLPHOSPHORYL-5-PHOSPHORIBOSE PHOSPHATASE RV3807C-RELATED"/>
    <property type="match status" value="1"/>
</dbReference>
<dbReference type="AlphaFoldDB" id="A0A8A4TW79"/>
<evidence type="ECO:0000256" key="7">
    <source>
        <dbReference type="SAM" id="Phobius"/>
    </source>
</evidence>